<feature type="compositionally biased region" description="Polar residues" evidence="1">
    <location>
        <begin position="311"/>
        <end position="323"/>
    </location>
</feature>
<keyword evidence="3" id="KW-1185">Reference proteome</keyword>
<feature type="compositionally biased region" description="Low complexity" evidence="1">
    <location>
        <begin position="110"/>
        <end position="123"/>
    </location>
</feature>
<evidence type="ECO:0000313" key="2">
    <source>
        <dbReference type="EMBL" id="KAJ7644059.1"/>
    </source>
</evidence>
<comment type="caution">
    <text evidence="2">The sequence shown here is derived from an EMBL/GenBank/DDBJ whole genome shotgun (WGS) entry which is preliminary data.</text>
</comment>
<feature type="region of interest" description="Disordered" evidence="1">
    <location>
        <begin position="96"/>
        <end position="214"/>
    </location>
</feature>
<evidence type="ECO:0000313" key="3">
    <source>
        <dbReference type="Proteomes" id="UP001221142"/>
    </source>
</evidence>
<dbReference type="AlphaFoldDB" id="A0AAD7FX29"/>
<feature type="region of interest" description="Disordered" evidence="1">
    <location>
        <begin position="287"/>
        <end position="371"/>
    </location>
</feature>
<organism evidence="2 3">
    <name type="scientific">Roridomyces roridus</name>
    <dbReference type="NCBI Taxonomy" id="1738132"/>
    <lineage>
        <taxon>Eukaryota</taxon>
        <taxon>Fungi</taxon>
        <taxon>Dikarya</taxon>
        <taxon>Basidiomycota</taxon>
        <taxon>Agaricomycotina</taxon>
        <taxon>Agaricomycetes</taxon>
        <taxon>Agaricomycetidae</taxon>
        <taxon>Agaricales</taxon>
        <taxon>Marasmiineae</taxon>
        <taxon>Mycenaceae</taxon>
        <taxon>Roridomyces</taxon>
    </lineage>
</organism>
<gene>
    <name evidence="2" type="ORF">FB45DRAFT_287137</name>
</gene>
<feature type="compositionally biased region" description="Pro residues" evidence="1">
    <location>
        <begin position="327"/>
        <end position="354"/>
    </location>
</feature>
<protein>
    <submittedName>
        <fullName evidence="2">Uncharacterized protein</fullName>
    </submittedName>
</protein>
<evidence type="ECO:0000256" key="1">
    <source>
        <dbReference type="SAM" id="MobiDB-lite"/>
    </source>
</evidence>
<name>A0AAD7FX29_9AGAR</name>
<proteinExistence type="predicted"/>
<dbReference type="EMBL" id="JARKIF010000003">
    <property type="protein sequence ID" value="KAJ7644059.1"/>
    <property type="molecule type" value="Genomic_DNA"/>
</dbReference>
<feature type="compositionally biased region" description="Basic and acidic residues" evidence="1">
    <location>
        <begin position="158"/>
        <end position="177"/>
    </location>
</feature>
<reference evidence="2" key="1">
    <citation type="submission" date="2023-03" db="EMBL/GenBank/DDBJ databases">
        <title>Massive genome expansion in bonnet fungi (Mycena s.s.) driven by repeated elements and novel gene families across ecological guilds.</title>
        <authorList>
            <consortium name="Lawrence Berkeley National Laboratory"/>
            <person name="Harder C.B."/>
            <person name="Miyauchi S."/>
            <person name="Viragh M."/>
            <person name="Kuo A."/>
            <person name="Thoen E."/>
            <person name="Andreopoulos B."/>
            <person name="Lu D."/>
            <person name="Skrede I."/>
            <person name="Drula E."/>
            <person name="Henrissat B."/>
            <person name="Morin E."/>
            <person name="Kohler A."/>
            <person name="Barry K."/>
            <person name="LaButti K."/>
            <person name="Morin E."/>
            <person name="Salamov A."/>
            <person name="Lipzen A."/>
            <person name="Mereny Z."/>
            <person name="Hegedus B."/>
            <person name="Baldrian P."/>
            <person name="Stursova M."/>
            <person name="Weitz H."/>
            <person name="Taylor A."/>
            <person name="Grigoriev I.V."/>
            <person name="Nagy L.G."/>
            <person name="Martin F."/>
            <person name="Kauserud H."/>
        </authorList>
    </citation>
    <scope>NUCLEOTIDE SEQUENCE</scope>
    <source>
        <strain evidence="2">9284</strain>
    </source>
</reference>
<sequence>MCTLYSFRRQRRWLLYAKCERLVYPAMRVGLGIKDEGRCFGRRKISCHRRSFHVETDLCLLHYTITVTWRPAAFQRSDETMTTHARSLPSFAQAFNGDHPIGSISGGNNSLPPIHSHSPPVSSRRAKSPQGLTRSRHPSEEERSVGRKRPRSEVTSSVRDEEPSDSERDSRFIRVKEEEDLGMLDDTPPQQRIILDPTGAPPPSSIQPSAKKRRITVSGPALNTDVRAPADSTTPISPAVSMGFSINNPGAIEQVRSMITVKQKQKALIEQRRASVVGSPNLGAAVPPPALCEERAAPVKAPPPTTRQRRSPNNNTRRVANGTQVRPPSPVPVPALQQPPPPVATQNSLPPPPISFARRRAEQLGGRRKTC</sequence>
<dbReference type="Proteomes" id="UP001221142">
    <property type="component" value="Unassembled WGS sequence"/>
</dbReference>
<accession>A0AAD7FX29</accession>